<dbReference type="PANTHER" id="PTHR46847:SF3">
    <property type="entry name" value="GALACTOFURANOSE-BINDING PROTEIN YTFQ"/>
    <property type="match status" value="1"/>
</dbReference>
<dbReference type="Pfam" id="PF13407">
    <property type="entry name" value="Peripla_BP_4"/>
    <property type="match status" value="1"/>
</dbReference>
<dbReference type="GO" id="GO:0030313">
    <property type="term" value="C:cell envelope"/>
    <property type="evidence" value="ECO:0007669"/>
    <property type="project" value="UniProtKB-SubCell"/>
</dbReference>
<dbReference type="GO" id="GO:0030246">
    <property type="term" value="F:carbohydrate binding"/>
    <property type="evidence" value="ECO:0007669"/>
    <property type="project" value="UniProtKB-ARBA"/>
</dbReference>
<reference evidence="5" key="1">
    <citation type="submission" date="2021-01" db="EMBL/GenBank/DDBJ databases">
        <title>Whole genome shotgun sequence of Actinoplanes rishiriensis NBRC 108556.</title>
        <authorList>
            <person name="Komaki H."/>
            <person name="Tamura T."/>
        </authorList>
    </citation>
    <scope>NUCLEOTIDE SEQUENCE</scope>
    <source>
        <strain evidence="5">NBRC 108556</strain>
    </source>
</reference>
<accession>A0A919JTY0</accession>
<dbReference type="Gene3D" id="3.40.50.2300">
    <property type="match status" value="2"/>
</dbReference>
<dbReference type="SUPFAM" id="SSF53822">
    <property type="entry name" value="Periplasmic binding protein-like I"/>
    <property type="match status" value="1"/>
</dbReference>
<protein>
    <submittedName>
        <fullName evidence="5">LacI family transcriptional regulator</fullName>
    </submittedName>
</protein>
<keyword evidence="3" id="KW-0732">Signal</keyword>
<dbReference type="InterPro" id="IPR028082">
    <property type="entry name" value="Peripla_BP_I"/>
</dbReference>
<evidence type="ECO:0000313" key="6">
    <source>
        <dbReference type="Proteomes" id="UP000636960"/>
    </source>
</evidence>
<dbReference type="InterPro" id="IPR025997">
    <property type="entry name" value="SBP_2_dom"/>
</dbReference>
<dbReference type="CDD" id="cd06309">
    <property type="entry name" value="PBP1_galactofuranose_YtfQ-like"/>
    <property type="match status" value="1"/>
</dbReference>
<evidence type="ECO:0000256" key="2">
    <source>
        <dbReference type="ARBA" id="ARBA00007639"/>
    </source>
</evidence>
<comment type="similarity">
    <text evidence="2">Belongs to the bacterial solute-binding protein 2 family.</text>
</comment>
<comment type="subcellular location">
    <subcellularLocation>
        <location evidence="1">Cell envelope</location>
    </subcellularLocation>
</comment>
<evidence type="ECO:0000313" key="5">
    <source>
        <dbReference type="EMBL" id="GIE93297.1"/>
    </source>
</evidence>
<comment type="caution">
    <text evidence="5">The sequence shown here is derived from an EMBL/GenBank/DDBJ whole genome shotgun (WGS) entry which is preliminary data.</text>
</comment>
<sequence length="321" mass="34488">MELSTAALISTAAGCRSAEPESAFTKPINKKIVLGFSQVGAEGGWRLANTKSIKEAAPLANVQLRFTDAQGKQENQISHIQSFIDERVDVIAFSPIIEKGWDAVLHRAKAAGIPVVLTDRLIDSPDTSLFTSSIGADFIAEGNLAALYLSQDYADRGTQVNVVEIQGAAGAAPTKQRAEGFLEALNRKPRMRLVDKEPGDWTKASGAKAMRKLLDRRSDIDAVFAQNDDMGLGAAEVLEEEGIKPGTDVRIVTVDATKAGMTALAAGQLNYIVECSPLIGRQLMDVVVDIYLGASVSKRVLSKKIVFDQGMAQEALPDRVY</sequence>
<keyword evidence="6" id="KW-1185">Reference proteome</keyword>
<dbReference type="AlphaFoldDB" id="A0A919JTY0"/>
<proteinExistence type="inferred from homology"/>
<organism evidence="5 6">
    <name type="scientific">Paractinoplanes rishiriensis</name>
    <dbReference type="NCBI Taxonomy" id="1050105"/>
    <lineage>
        <taxon>Bacteria</taxon>
        <taxon>Bacillati</taxon>
        <taxon>Actinomycetota</taxon>
        <taxon>Actinomycetes</taxon>
        <taxon>Micromonosporales</taxon>
        <taxon>Micromonosporaceae</taxon>
        <taxon>Paractinoplanes</taxon>
    </lineage>
</organism>
<dbReference type="EMBL" id="BOMV01000006">
    <property type="protein sequence ID" value="GIE93297.1"/>
    <property type="molecule type" value="Genomic_DNA"/>
</dbReference>
<dbReference type="Proteomes" id="UP000636960">
    <property type="component" value="Unassembled WGS sequence"/>
</dbReference>
<evidence type="ECO:0000259" key="4">
    <source>
        <dbReference type="Pfam" id="PF13407"/>
    </source>
</evidence>
<name>A0A919JTY0_9ACTN</name>
<dbReference type="PANTHER" id="PTHR46847">
    <property type="entry name" value="D-ALLOSE-BINDING PERIPLASMIC PROTEIN-RELATED"/>
    <property type="match status" value="1"/>
</dbReference>
<gene>
    <name evidence="5" type="ORF">Ari01nite_07620</name>
</gene>
<evidence type="ECO:0000256" key="1">
    <source>
        <dbReference type="ARBA" id="ARBA00004196"/>
    </source>
</evidence>
<feature type="domain" description="Periplasmic binding protein" evidence="4">
    <location>
        <begin position="39"/>
        <end position="290"/>
    </location>
</feature>
<evidence type="ECO:0000256" key="3">
    <source>
        <dbReference type="ARBA" id="ARBA00022729"/>
    </source>
</evidence>